<comment type="caution">
    <text evidence="2">The sequence shown here is derived from an EMBL/GenBank/DDBJ whole genome shotgun (WGS) entry which is preliminary data.</text>
</comment>
<dbReference type="RefSeq" id="WP_343880944.1">
    <property type="nucleotide sequence ID" value="NZ_BAAAIJ010000051.1"/>
</dbReference>
<dbReference type="Proteomes" id="UP001597307">
    <property type="component" value="Unassembled WGS sequence"/>
</dbReference>
<name>A0ABW4QAQ9_9MICC</name>
<evidence type="ECO:0000313" key="2">
    <source>
        <dbReference type="EMBL" id="MFD1847784.1"/>
    </source>
</evidence>
<gene>
    <name evidence="2" type="ORF">ACFSFX_14425</name>
</gene>
<keyword evidence="1" id="KW-0812">Transmembrane</keyword>
<keyword evidence="1" id="KW-1133">Transmembrane helix</keyword>
<proteinExistence type="predicted"/>
<evidence type="ECO:0000313" key="3">
    <source>
        <dbReference type="Proteomes" id="UP001597307"/>
    </source>
</evidence>
<sequence length="95" mass="9938">MPRGPVRKGSPSAERRRLGRYLAIAACALPLVLARAASLGGAPQVWISALASLGFGAAAVLPIRYFRPKTPLRVQVGVGVVVAALIFGAWWFVAG</sequence>
<protein>
    <submittedName>
        <fullName evidence="2">Uncharacterized protein</fullName>
    </submittedName>
</protein>
<reference evidence="3" key="1">
    <citation type="journal article" date="2019" name="Int. J. Syst. Evol. Microbiol.">
        <title>The Global Catalogue of Microorganisms (GCM) 10K type strain sequencing project: providing services to taxonomists for standard genome sequencing and annotation.</title>
        <authorList>
            <consortium name="The Broad Institute Genomics Platform"/>
            <consortium name="The Broad Institute Genome Sequencing Center for Infectious Disease"/>
            <person name="Wu L."/>
            <person name="Ma J."/>
        </authorList>
    </citation>
    <scope>NUCLEOTIDE SEQUENCE [LARGE SCALE GENOMIC DNA]</scope>
    <source>
        <strain evidence="3">JCM 11496</strain>
    </source>
</reference>
<feature type="transmembrane region" description="Helical" evidence="1">
    <location>
        <begin position="72"/>
        <end position="93"/>
    </location>
</feature>
<dbReference type="EMBL" id="JBHUGA010000060">
    <property type="protein sequence ID" value="MFD1847784.1"/>
    <property type="molecule type" value="Genomic_DNA"/>
</dbReference>
<keyword evidence="3" id="KW-1185">Reference proteome</keyword>
<keyword evidence="1" id="KW-0472">Membrane</keyword>
<feature type="transmembrane region" description="Helical" evidence="1">
    <location>
        <begin position="46"/>
        <end position="65"/>
    </location>
</feature>
<accession>A0ABW4QAQ9</accession>
<evidence type="ECO:0000256" key="1">
    <source>
        <dbReference type="SAM" id="Phobius"/>
    </source>
</evidence>
<organism evidence="2 3">
    <name type="scientific">Arthrobacter flavus</name>
    <dbReference type="NCBI Taxonomy" id="95172"/>
    <lineage>
        <taxon>Bacteria</taxon>
        <taxon>Bacillati</taxon>
        <taxon>Actinomycetota</taxon>
        <taxon>Actinomycetes</taxon>
        <taxon>Micrococcales</taxon>
        <taxon>Micrococcaceae</taxon>
        <taxon>Arthrobacter</taxon>
    </lineage>
</organism>